<sequence length="218" mass="22812">MTAPNQGDPSGALNPGDFAAFQAMTEDDAKTSMTSGAKVSIDGAFNSHKDHVTDRIDGNYTLIQTTQGSADQAVTTAQAAANTAAAAESTAASASDRASYWEAEFVVASAAVVLGVNELLIGLCQNVPGGLTRTITDMHVALLTQPAGMTFELKKWDANGTTATVLDTYTMAANTTRANWPNLGFVMNSRERVFVNVTSITGTTAPVVLQVLLFGKME</sequence>
<keyword evidence="2" id="KW-1185">Reference proteome</keyword>
<dbReference type="EMBL" id="JBIATK010000012">
    <property type="protein sequence ID" value="MFF4027017.1"/>
    <property type="molecule type" value="Genomic_DNA"/>
</dbReference>
<gene>
    <name evidence="1" type="ORF">ACFYY5_29630</name>
</gene>
<organism evidence="1 2">
    <name type="scientific">Nocardia elegans</name>
    <dbReference type="NCBI Taxonomy" id="300029"/>
    <lineage>
        <taxon>Bacteria</taxon>
        <taxon>Bacillati</taxon>
        <taxon>Actinomycetota</taxon>
        <taxon>Actinomycetes</taxon>
        <taxon>Mycobacteriales</taxon>
        <taxon>Nocardiaceae</taxon>
        <taxon>Nocardia</taxon>
    </lineage>
</organism>
<comment type="caution">
    <text evidence="1">The sequence shown here is derived from an EMBL/GenBank/DDBJ whole genome shotgun (WGS) entry which is preliminary data.</text>
</comment>
<dbReference type="Proteomes" id="UP001602089">
    <property type="component" value="Unassembled WGS sequence"/>
</dbReference>
<proteinExistence type="predicted"/>
<protein>
    <submittedName>
        <fullName evidence="1">Uncharacterized protein</fullName>
    </submittedName>
</protein>
<reference evidence="1 2" key="1">
    <citation type="submission" date="2024-10" db="EMBL/GenBank/DDBJ databases">
        <title>The Natural Products Discovery Center: Release of the First 8490 Sequenced Strains for Exploring Actinobacteria Biosynthetic Diversity.</title>
        <authorList>
            <person name="Kalkreuter E."/>
            <person name="Kautsar S.A."/>
            <person name="Yang D."/>
            <person name="Bader C.D."/>
            <person name="Teijaro C.N."/>
            <person name="Fluegel L."/>
            <person name="Davis C.M."/>
            <person name="Simpson J.R."/>
            <person name="Lauterbach L."/>
            <person name="Steele A.D."/>
            <person name="Gui C."/>
            <person name="Meng S."/>
            <person name="Li G."/>
            <person name="Viehrig K."/>
            <person name="Ye F."/>
            <person name="Su P."/>
            <person name="Kiefer A.F."/>
            <person name="Nichols A."/>
            <person name="Cepeda A.J."/>
            <person name="Yan W."/>
            <person name="Fan B."/>
            <person name="Jiang Y."/>
            <person name="Adhikari A."/>
            <person name="Zheng C.-J."/>
            <person name="Schuster L."/>
            <person name="Cowan T.M."/>
            <person name="Smanski M.J."/>
            <person name="Chevrette M.G."/>
            <person name="De Carvalho L.P.S."/>
            <person name="Shen B."/>
        </authorList>
    </citation>
    <scope>NUCLEOTIDE SEQUENCE [LARGE SCALE GENOMIC DNA]</scope>
    <source>
        <strain evidence="1 2">NPDC001867</strain>
    </source>
</reference>
<accession>A0ABW6TLJ8</accession>
<evidence type="ECO:0000313" key="2">
    <source>
        <dbReference type="Proteomes" id="UP001602089"/>
    </source>
</evidence>
<dbReference type="RefSeq" id="WP_387132183.1">
    <property type="nucleotide sequence ID" value="NZ_JBIATK010000012.1"/>
</dbReference>
<name>A0ABW6TLJ8_9NOCA</name>
<evidence type="ECO:0000313" key="1">
    <source>
        <dbReference type="EMBL" id="MFF4027017.1"/>
    </source>
</evidence>